<keyword evidence="1" id="KW-0175">Coiled coil</keyword>
<dbReference type="SUPFAM" id="SSF53067">
    <property type="entry name" value="Actin-like ATPase domain"/>
    <property type="match status" value="2"/>
</dbReference>
<evidence type="ECO:0000259" key="4">
    <source>
        <dbReference type="Pfam" id="PF09989"/>
    </source>
</evidence>
<dbReference type="STRING" id="1391654.AKJ09_10439"/>
<dbReference type="EMBL" id="CP012333">
    <property type="protein sequence ID" value="AKV03776.1"/>
    <property type="molecule type" value="Genomic_DNA"/>
</dbReference>
<dbReference type="CDD" id="cd24035">
    <property type="entry name" value="ASKHA_NBD_O66634-like_rpt2"/>
    <property type="match status" value="1"/>
</dbReference>
<evidence type="ECO:0000259" key="3">
    <source>
        <dbReference type="Pfam" id="PF01869"/>
    </source>
</evidence>
<organism evidence="5 6">
    <name type="scientific">Labilithrix luteola</name>
    <dbReference type="NCBI Taxonomy" id="1391654"/>
    <lineage>
        <taxon>Bacteria</taxon>
        <taxon>Pseudomonadati</taxon>
        <taxon>Myxococcota</taxon>
        <taxon>Polyangia</taxon>
        <taxon>Polyangiales</taxon>
        <taxon>Labilitrichaceae</taxon>
        <taxon>Labilithrix</taxon>
    </lineage>
</organism>
<dbReference type="InterPro" id="IPR043129">
    <property type="entry name" value="ATPase_NBD"/>
</dbReference>
<dbReference type="Gene3D" id="3.30.420.40">
    <property type="match status" value="4"/>
</dbReference>
<dbReference type="OrthoDB" id="9177882at2"/>
<keyword evidence="6" id="KW-1185">Reference proteome</keyword>
<dbReference type="Pfam" id="PF09989">
    <property type="entry name" value="DUF2229"/>
    <property type="match status" value="1"/>
</dbReference>
<dbReference type="PANTHER" id="PTHR32329">
    <property type="entry name" value="BIFUNCTIONAL PROTEIN [INCLUDES 2-HYDROXYACYL-COA DEHYDRATASE (N-TER) AND ITS ACTIVATOR DOMAIN (C_TERM)-RELATED"/>
    <property type="match status" value="1"/>
</dbReference>
<dbReference type="PANTHER" id="PTHR32329:SF4">
    <property type="entry name" value="ACTIVATOR OF 2-HYDROXYACYL-COA DEHYDRATASE"/>
    <property type="match status" value="1"/>
</dbReference>
<accession>A0A0K1QDD1</accession>
<evidence type="ECO:0000313" key="5">
    <source>
        <dbReference type="EMBL" id="AKV03776.1"/>
    </source>
</evidence>
<feature type="coiled-coil region" evidence="1">
    <location>
        <begin position="1113"/>
        <end position="1159"/>
    </location>
</feature>
<feature type="domain" description="ATPase BadF/BadG/BcrA/BcrD type" evidence="3">
    <location>
        <begin position="355"/>
        <end position="616"/>
    </location>
</feature>
<evidence type="ECO:0000256" key="2">
    <source>
        <dbReference type="SAM" id="MobiDB-lite"/>
    </source>
</evidence>
<dbReference type="InterPro" id="IPR002731">
    <property type="entry name" value="ATPase_BadF"/>
</dbReference>
<proteinExistence type="predicted"/>
<gene>
    <name evidence="5" type="ORF">AKJ09_10439</name>
</gene>
<evidence type="ECO:0000256" key="1">
    <source>
        <dbReference type="SAM" id="Coils"/>
    </source>
</evidence>
<reference evidence="5 6" key="1">
    <citation type="submission" date="2015-08" db="EMBL/GenBank/DDBJ databases">
        <authorList>
            <person name="Babu N.S."/>
            <person name="Beckwith C.J."/>
            <person name="Beseler K.G."/>
            <person name="Brison A."/>
            <person name="Carone J.V."/>
            <person name="Caskin T.P."/>
            <person name="Diamond M."/>
            <person name="Durham M.E."/>
            <person name="Foxe J.M."/>
            <person name="Go M."/>
            <person name="Henderson B.A."/>
            <person name="Jones I.B."/>
            <person name="McGettigan J.A."/>
            <person name="Micheletti S.J."/>
            <person name="Nasrallah M.E."/>
            <person name="Ortiz D."/>
            <person name="Piller C.R."/>
            <person name="Privatt S.R."/>
            <person name="Schneider S.L."/>
            <person name="Sharp S."/>
            <person name="Smith T.C."/>
            <person name="Stanton J.D."/>
            <person name="Ullery H.E."/>
            <person name="Wilson R.J."/>
            <person name="Serrano M.G."/>
            <person name="Buck G."/>
            <person name="Lee V."/>
            <person name="Wang Y."/>
            <person name="Carvalho R."/>
            <person name="Voegtly L."/>
            <person name="Shi R."/>
            <person name="Duckworth R."/>
            <person name="Johnson A."/>
            <person name="Loviza R."/>
            <person name="Walstead R."/>
            <person name="Shah Z."/>
            <person name="Kiflezghi M."/>
            <person name="Wade K."/>
            <person name="Ball S.L."/>
            <person name="Bradley K.W."/>
            <person name="Asai D.J."/>
            <person name="Bowman C.A."/>
            <person name="Russell D.A."/>
            <person name="Pope W.H."/>
            <person name="Jacobs-Sera D."/>
            <person name="Hendrix R.W."/>
            <person name="Hatfull G.F."/>
        </authorList>
    </citation>
    <scope>NUCLEOTIDE SEQUENCE [LARGE SCALE GENOMIC DNA]</scope>
    <source>
        <strain evidence="5 6">DSM 27648</strain>
    </source>
</reference>
<dbReference type="CDD" id="cd24034">
    <property type="entry name" value="ASKHA_NBD_O66634-like_rpt1"/>
    <property type="match status" value="1"/>
</dbReference>
<evidence type="ECO:0008006" key="7">
    <source>
        <dbReference type="Google" id="ProtNLM"/>
    </source>
</evidence>
<sequence>MGLGERFLAIGMDVGSTTVKATVVDPETKAILWSDYQRHHTKQPEKVLELLEQIMGSFPDHPKGAWRIFLTGSGSAPLAPSTGGKFVQEVNAVTLAVEHLHPDVGSVIELGGQDAKIIMFKTDEKTGEKTALASMNDKCASGTGATIDKCFLKVNAPPELVTTLRFDDSKLHHVAAKCGVFAETDIVNLIKSGIPSTEVLCSLADAIVMQNLSVLTRGNTLKARVLLLGGPNTYLPFLQDCWRLRIPQVWAERGYDWPKDKPIEEVVFVPENAQYYAAFGAVLYGLHEPAEIGWLKGLGDLREYITTGRKARLGETAGPPLSKTELELEEFRELYKIPRFEPVKLEPGQVVRGVIGLDGGSTSSKAVIVDYETGQILTKGYQLSKGNPIQDTKELLAQLKEYVEKQGATFECMGFGATGYAADVLEECVKSDVNIVETVAHMMSAVHYFGDVDVICDIGGQDIKVLFMKNGDIANFRLSNSCSAGNGTLLQATAESFGVPVREFADVAFKADLAPKFSYGCAVFLDTDRVNFQKEGFSKEEMLAGLAQVLPKNVWQYVVQIPRLASLGTKFVLQGGTQYNLAAVKAQVDYIKERVPNAEVFVHPHTGEAGAIGAAMETIRVVKRRGKSTFIGVDDAINLEYTTKNDEETVCHFCPNECKRTFIDTRTPDGRSSRYIAGFSCEKGTVESKEAMLDLVAERKKTAQQFPNMVDYEAKRAFMHFYTPAPQPEDGSPIKDIEVKKGIFGQRRVEITRPFKRSPKEAQEMRRRTRIGIPRVLNLYSTAPFFRTYFEAVGIPKQNVVFSEETTEEMWVEGGKYGSIDPCYPSKVAQAHVHNLLFHAHTEKKKLKYIFFPILTHVSNFVTDTMDNASCPIVAGAPDVMKAAFTKEVDFFASRGIEYVDPAVSFVEPNLMAKRMFDTWGPRLGITEDENDHACREAWKALTIFENDLQDKGRAILETVEAEDRVAILLLSRPYHSDPGLNHGIPEEFQVLGYPVLSIRSVPKTREYLDRYFKEELASGQLKTPLELNHVWPENYSVNSAQKVWGAVFAAHHPNVVVLDLSSFKCGHDAPVYGLIDSIIEKSKTPYAALHDIDANKPAGSIKIRVKTYAHALKLHEERLQDARTKRDELSHAIDKKRLELLELKAKQLNERRVQDKALFDQIEAMREKVRAYVPFKRAPEAAPAPKGMVKLGKKTKDGIVRLDVPAPSDADLTSQVHTKAAAPADASSAAE</sequence>
<feature type="domain" description="DUF2229" evidence="4">
    <location>
        <begin position="770"/>
        <end position="1001"/>
    </location>
</feature>
<feature type="compositionally biased region" description="Low complexity" evidence="2">
    <location>
        <begin position="1221"/>
        <end position="1232"/>
    </location>
</feature>
<name>A0A0K1QDD1_9BACT</name>
<dbReference type="RefSeq" id="WP_146654490.1">
    <property type="nucleotide sequence ID" value="NZ_CP012333.1"/>
</dbReference>
<evidence type="ECO:0000313" key="6">
    <source>
        <dbReference type="Proteomes" id="UP000064967"/>
    </source>
</evidence>
<dbReference type="InterPro" id="IPR018709">
    <property type="entry name" value="CoA_activase_DUF2229"/>
</dbReference>
<dbReference type="KEGG" id="llu:AKJ09_10439"/>
<feature type="region of interest" description="Disordered" evidence="2">
    <location>
        <begin position="1206"/>
        <end position="1232"/>
    </location>
</feature>
<dbReference type="Proteomes" id="UP000064967">
    <property type="component" value="Chromosome"/>
</dbReference>
<protein>
    <recommendedName>
        <fullName evidence="7">Activator of (R)-2-hydroxyglutaryl-CoA dehydratase</fullName>
    </recommendedName>
</protein>
<feature type="domain" description="ATPase BadF/BadG/BcrA/BcrD type" evidence="3">
    <location>
        <begin position="10"/>
        <end position="231"/>
    </location>
</feature>
<dbReference type="InterPro" id="IPR051805">
    <property type="entry name" value="Dehydratase_Activator_Redct"/>
</dbReference>
<dbReference type="PATRIC" id="fig|1391654.3.peg.10577"/>
<dbReference type="Pfam" id="PF01869">
    <property type="entry name" value="BcrAD_BadFG"/>
    <property type="match status" value="2"/>
</dbReference>
<dbReference type="AlphaFoldDB" id="A0A0K1QDD1"/>